<evidence type="ECO:0000313" key="2">
    <source>
        <dbReference type="EMBL" id="KAJ8483618.1"/>
    </source>
</evidence>
<comment type="caution">
    <text evidence="2">The sequence shown here is derived from an EMBL/GenBank/DDBJ whole genome shotgun (WGS) entry which is preliminary data.</text>
</comment>
<keyword evidence="3" id="KW-1185">Reference proteome</keyword>
<protein>
    <recommendedName>
        <fullName evidence="4">Pentacotripeptide-repeat region of PRORP domain-containing protein</fullName>
    </recommendedName>
</protein>
<keyword evidence="1" id="KW-0677">Repeat</keyword>
<sequence length="209" mass="23536">MAFSTLFVHPCVLPRKPSCISHPLVHRPSAFLPCASIRGLAALSTAYDLDPVHQVPPNFTLKDLLDSLRRQKDAESSVRLLNWASKQSHFTPTSPVYEEILHQLGKEGSFEKMIALLKVMQASDCKISQDTFICNFLLNVLVEGSKIKLIEAVEKGTEEFLGKESHFLCLKCPAWFTHCAEQLSRVREVLLLAHSIFSLKASSWFFTLH</sequence>
<dbReference type="EMBL" id="JAQQAF010000005">
    <property type="protein sequence ID" value="KAJ8483618.1"/>
    <property type="molecule type" value="Genomic_DNA"/>
</dbReference>
<dbReference type="InterPro" id="IPR002885">
    <property type="entry name" value="PPR_rpt"/>
</dbReference>
<name>A0AAV8QZ74_ENSVE</name>
<evidence type="ECO:0000313" key="3">
    <source>
        <dbReference type="Proteomes" id="UP001222027"/>
    </source>
</evidence>
<dbReference type="Proteomes" id="UP001222027">
    <property type="component" value="Unassembled WGS sequence"/>
</dbReference>
<dbReference type="AlphaFoldDB" id="A0AAV8QZ74"/>
<dbReference type="Gene3D" id="1.25.40.10">
    <property type="entry name" value="Tetratricopeptide repeat domain"/>
    <property type="match status" value="1"/>
</dbReference>
<evidence type="ECO:0000256" key="1">
    <source>
        <dbReference type="ARBA" id="ARBA00022737"/>
    </source>
</evidence>
<reference evidence="2 3" key="1">
    <citation type="submission" date="2022-12" db="EMBL/GenBank/DDBJ databases">
        <title>Chromosome-scale assembly of the Ensete ventricosum genome.</title>
        <authorList>
            <person name="Dussert Y."/>
            <person name="Stocks J."/>
            <person name="Wendawek A."/>
            <person name="Woldeyes F."/>
            <person name="Nichols R.A."/>
            <person name="Borrell J.S."/>
        </authorList>
    </citation>
    <scope>NUCLEOTIDE SEQUENCE [LARGE SCALE GENOMIC DNA]</scope>
    <source>
        <strain evidence="3">cv. Maze</strain>
        <tissue evidence="2">Seeds</tissue>
    </source>
</reference>
<organism evidence="2 3">
    <name type="scientific">Ensete ventricosum</name>
    <name type="common">Abyssinian banana</name>
    <name type="synonym">Musa ensete</name>
    <dbReference type="NCBI Taxonomy" id="4639"/>
    <lineage>
        <taxon>Eukaryota</taxon>
        <taxon>Viridiplantae</taxon>
        <taxon>Streptophyta</taxon>
        <taxon>Embryophyta</taxon>
        <taxon>Tracheophyta</taxon>
        <taxon>Spermatophyta</taxon>
        <taxon>Magnoliopsida</taxon>
        <taxon>Liliopsida</taxon>
        <taxon>Zingiberales</taxon>
        <taxon>Musaceae</taxon>
        <taxon>Ensete</taxon>
    </lineage>
</organism>
<evidence type="ECO:0008006" key="4">
    <source>
        <dbReference type="Google" id="ProtNLM"/>
    </source>
</evidence>
<dbReference type="NCBIfam" id="TIGR00756">
    <property type="entry name" value="PPR"/>
    <property type="match status" value="1"/>
</dbReference>
<dbReference type="InterPro" id="IPR011990">
    <property type="entry name" value="TPR-like_helical_dom_sf"/>
</dbReference>
<accession>A0AAV8QZ74</accession>
<proteinExistence type="predicted"/>
<gene>
    <name evidence="2" type="ORF">OPV22_016103</name>
</gene>